<dbReference type="GO" id="GO:0036064">
    <property type="term" value="C:ciliary basal body"/>
    <property type="evidence" value="ECO:0007669"/>
    <property type="project" value="TreeGrafter"/>
</dbReference>
<feature type="region of interest" description="Disordered" evidence="2">
    <location>
        <begin position="761"/>
        <end position="780"/>
    </location>
</feature>
<feature type="compositionally biased region" description="Polar residues" evidence="2">
    <location>
        <begin position="181"/>
        <end position="208"/>
    </location>
</feature>
<evidence type="ECO:0000313" key="3">
    <source>
        <dbReference type="Proteomes" id="UP000694844"/>
    </source>
</evidence>
<feature type="region of interest" description="Disordered" evidence="2">
    <location>
        <begin position="1792"/>
        <end position="2112"/>
    </location>
</feature>
<gene>
    <name evidence="4" type="primary">LOC111128961</name>
</gene>
<feature type="compositionally biased region" description="Polar residues" evidence="2">
    <location>
        <begin position="2061"/>
        <end position="2074"/>
    </location>
</feature>
<reference evidence="4" key="1">
    <citation type="submission" date="2025-08" db="UniProtKB">
        <authorList>
            <consortium name="RefSeq"/>
        </authorList>
    </citation>
    <scope>IDENTIFICATION</scope>
    <source>
        <tissue evidence="4">Whole sample</tissue>
    </source>
</reference>
<feature type="region of interest" description="Disordered" evidence="2">
    <location>
        <begin position="1387"/>
        <end position="1495"/>
    </location>
</feature>
<feature type="region of interest" description="Disordered" evidence="2">
    <location>
        <begin position="950"/>
        <end position="969"/>
    </location>
</feature>
<keyword evidence="3" id="KW-1185">Reference proteome</keyword>
<feature type="compositionally biased region" description="Basic and acidic residues" evidence="2">
    <location>
        <begin position="1600"/>
        <end position="1611"/>
    </location>
</feature>
<feature type="compositionally biased region" description="Polar residues" evidence="2">
    <location>
        <begin position="350"/>
        <end position="363"/>
    </location>
</feature>
<feature type="region of interest" description="Disordered" evidence="2">
    <location>
        <begin position="18"/>
        <end position="82"/>
    </location>
</feature>
<dbReference type="PANTHER" id="PTHR15721:SF2">
    <property type="entry name" value="PROTEIN TALPID3"/>
    <property type="match status" value="1"/>
</dbReference>
<accession>A0A8B8DSX6</accession>
<feature type="compositionally biased region" description="Low complexity" evidence="2">
    <location>
        <begin position="127"/>
        <end position="138"/>
    </location>
</feature>
<feature type="compositionally biased region" description="Pro residues" evidence="2">
    <location>
        <begin position="1540"/>
        <end position="1563"/>
    </location>
</feature>
<feature type="compositionally biased region" description="Low complexity" evidence="2">
    <location>
        <begin position="219"/>
        <end position="232"/>
    </location>
</feature>
<keyword evidence="1" id="KW-0175">Coiled coil</keyword>
<feature type="compositionally biased region" description="Basic and acidic residues" evidence="2">
    <location>
        <begin position="139"/>
        <end position="161"/>
    </location>
</feature>
<feature type="region of interest" description="Disordered" evidence="2">
    <location>
        <begin position="1096"/>
        <end position="1121"/>
    </location>
</feature>
<dbReference type="RefSeq" id="XP_022330644.1">
    <property type="nucleotide sequence ID" value="XM_022474936.1"/>
</dbReference>
<feature type="compositionally biased region" description="Basic and acidic residues" evidence="2">
    <location>
        <begin position="1212"/>
        <end position="1221"/>
    </location>
</feature>
<feature type="compositionally biased region" description="Acidic residues" evidence="2">
    <location>
        <begin position="409"/>
        <end position="423"/>
    </location>
</feature>
<feature type="compositionally biased region" description="Basic and acidic residues" evidence="2">
    <location>
        <begin position="334"/>
        <end position="347"/>
    </location>
</feature>
<sequence length="2142" mass="236045">MEGMLELLSTTDAAVKALDRSQASTSSRSSSGSKKKSLSENPDSGIGKTEEKSQKTLPSQTREVDELDLSLHSSDVSTTASDVLIRSTTAAPGERGVLDDKSFQSVDNTSNISKCSKYSFGKENFNSSGPVKVKVSSKLLREIKSPYESPREDTDEGKESPKIQNGCPDGAPSKSKEQISSKEALNLTTGSKASSRGGDNSRNQSGASEGTKHSSRPNSATSKSSTGSKLGSVIRGPTSKPVHNISKTNIQQVTIKPVSNNPKDIITLQSTPQGKQSRRQERNGPGTPEKQGRAGGFPQPVFVERHTPEKVSRDMKVLSDDDDKGSYLDDFIKEQSESQDMVPEKLVTESVETSIHSATSSQPEIVTVPERIITVSTRSSVSSDQSLSDSAQILTIQEQLVTVSAPLSMEDDSTMSQTEEEDEKIPPRLPDKFHQYTAKYHSHGLKQGSESSAMSVVDQVSDSGDIHVEKFNLSEKQRLMKENFTKRLQVGPKKRVVQPRLIGPAAKTSKKGTESGGGPTSEALTAAVAASAAIAATQPFLKAQQELENKMTSILNQIAGFQSGVAPPLKGESESERVAQLEKQLATVTEQRIQHLEKLQEHQVAMQAKLLSLSRTPQNKVEIPRSKSPTIRSPSRSPPLQRKREVPPKPITKTTVPQLGHGEYHQEWFQEQQSPETPKPRTNPPKPLSFEFKSKKQPSARGILEEILASDGSPRRDIPEPTKYQGKDKLRGECVEKSPAVKRAENLLHRVEDVKEKLQHDLANSDKIQKDLEEKKLKDTEYDKKLMEKLHGPSPLDPYLLPPQKDLKSPYKKAPTQHEKAPVGNPSSFWDAALTLQEVRDQRATLEANLEAVFRTRQEAEVYTIMETLYQEGNNSDLLRIRKMVDKKIGLLRSQVEREVTDDVILAELQKKEAPVFMKSSQPSQAKPVPYAQRATGRAKVGAKVDTGLSKIKGPSFGPPPSKTVKGKENKPSILASALHKPPAAKQPKLRTVVEDENYMTKVYGKASYQNKRTTVKDPYLHYQNDPKHKPDRPPGAPDVANAHLVKSAKTQTAPGIKQFYFSPTHGTYIPVTSAQHAPIQGQLVPMAVPLSGPRMESGLTYSASPPPGPLTTSTPASQPPVSALKNVALVSVPVEDDLRKPPEPELGKQVLPSVDIDTDISETSPIPKSRLRSKSPEKLRSQSSERDVASRASTQHGEVQLRSPPKSPSRSRLEVTFHREEDEETLTDVSGDLNPEDAPGIALPGYHPPSPPPVEDRHPVFPQQKLLDHLNPPVVSDVLAEDIRRRDNLEKKAAEWLQQELLAKMISDLCPTEVEEEPAPGLPHFVDEDSIESEVEDKEQSMFVMDSIGRAGMQLFVDAGQPVDSDLVNNLIRQVLVEKVVTMLGQRPSEEGEGEERAPPKMSATVEEDMMGTTEPSPREYLYSPDQIETPQPTPKATPIASPTRVISPPVTPELSPPLSPRQQEVRVEPRPEPWRPPPPTEPESEASESLDLSEELRILKQKLVIPMTAQSVDEVHDIETPVATPVPEEEPPQELLPMSPPPPTPRPVESPPKVVEPPPPVEVRTVEPPTIREETTVKVPQEEIQTSPKPWADPASPRPEENPEYRDPTEPDQPQPMILTTAEPVQEERRSPSPKRQKSPVREPSPAPSITESVTESSVSDTVNQSVSEGQWLLNKSEGEVADFPIDEVTRQRALEKALRLRAEQSMASTLKDTSEIPDESTEFPISEGEFQYNPAIPPEKDPVLLLLSKLQHGPIHPGQLDMTSAQVSDLLDHTGTSTGDLSMNQLRASVDRSLGEVRPKKQRRPHASPEREYGRYDYGRHLRSPSPEQAERQSPSRGRVSPGYYNTPERHSPQPRYEAGGYRSPSKREASPNGRHEGSDRPRSRGRDSPQRDAQNRPYSPQRNGRYSPQRDQQGRRSPQRSSQDNGRNSPSRVSYEMDLDNRDTERYIVQTSTTTTTKTTRSTPSRRTPTKPFVPGGVSLGGSLGSGRKSPVKSALKKPPQATKSPGLPDKSVTMTGARTYPLPGSEDPRTSQSMSEKGTRAFTPDQMNMEELLQSGYLSQTFSQSSTGRVPSPEYPQRQLSPTRLSKEKRSMGMTYSFESEGGAADSFSESELKRLADSDSLKMSVTLPSMDDSEFL</sequence>
<dbReference type="GeneID" id="111128961"/>
<dbReference type="GO" id="GO:0007224">
    <property type="term" value="P:smoothened signaling pathway"/>
    <property type="evidence" value="ECO:0007669"/>
    <property type="project" value="InterPro"/>
</dbReference>
<feature type="compositionally biased region" description="Basic and acidic residues" evidence="2">
    <location>
        <begin position="1869"/>
        <end position="1898"/>
    </location>
</feature>
<feature type="compositionally biased region" description="Basic and acidic residues" evidence="2">
    <location>
        <begin position="1810"/>
        <end position="1823"/>
    </location>
</feature>
<dbReference type="Pfam" id="PF15324">
    <property type="entry name" value="TALPID3"/>
    <property type="match status" value="1"/>
</dbReference>
<feature type="compositionally biased region" description="Polar residues" evidence="2">
    <location>
        <begin position="245"/>
        <end position="275"/>
    </location>
</feature>
<organism evidence="3 4">
    <name type="scientific">Crassostrea virginica</name>
    <name type="common">Eastern oyster</name>
    <dbReference type="NCBI Taxonomy" id="6565"/>
    <lineage>
        <taxon>Eukaryota</taxon>
        <taxon>Metazoa</taxon>
        <taxon>Spiralia</taxon>
        <taxon>Lophotrochozoa</taxon>
        <taxon>Mollusca</taxon>
        <taxon>Bivalvia</taxon>
        <taxon>Autobranchia</taxon>
        <taxon>Pteriomorphia</taxon>
        <taxon>Ostreida</taxon>
        <taxon>Ostreoidea</taxon>
        <taxon>Ostreidae</taxon>
        <taxon>Crassostrea</taxon>
    </lineage>
</organism>
<feature type="compositionally biased region" description="Polar residues" evidence="2">
    <location>
        <begin position="71"/>
        <end position="82"/>
    </location>
</feature>
<feature type="compositionally biased region" description="Polar residues" evidence="2">
    <location>
        <begin position="1900"/>
        <end position="1910"/>
    </location>
</feature>
<feature type="compositionally biased region" description="Low complexity" evidence="2">
    <location>
        <begin position="21"/>
        <end position="32"/>
    </location>
</feature>
<dbReference type="KEGG" id="cvn:111128961"/>
<feature type="compositionally biased region" description="Basic and acidic residues" evidence="2">
    <location>
        <begin position="1792"/>
        <end position="1802"/>
    </location>
</feature>
<feature type="compositionally biased region" description="Basic and acidic residues" evidence="2">
    <location>
        <begin position="1175"/>
        <end position="1190"/>
    </location>
</feature>
<feature type="region of interest" description="Disordered" evidence="2">
    <location>
        <begin position="788"/>
        <end position="826"/>
    </location>
</feature>
<dbReference type="PANTHER" id="PTHR15721">
    <property type="entry name" value="KIAA0586 PROTEIN"/>
    <property type="match status" value="1"/>
</dbReference>
<dbReference type="InterPro" id="IPR029246">
    <property type="entry name" value="TALPID3"/>
</dbReference>
<proteinExistence type="predicted"/>
<feature type="compositionally biased region" description="Basic and acidic residues" evidence="2">
    <location>
        <begin position="713"/>
        <end position="736"/>
    </location>
</feature>
<evidence type="ECO:0000256" key="1">
    <source>
        <dbReference type="SAM" id="Coils"/>
    </source>
</evidence>
<feature type="region of interest" description="Disordered" evidence="2">
    <location>
        <begin position="917"/>
        <end position="940"/>
    </location>
</feature>
<feature type="region of interest" description="Disordered" evidence="2">
    <location>
        <begin position="117"/>
        <end position="301"/>
    </location>
</feature>
<feature type="region of interest" description="Disordered" evidence="2">
    <location>
        <begin position="1511"/>
        <end position="1668"/>
    </location>
</feature>
<feature type="coiled-coil region" evidence="1">
    <location>
        <begin position="571"/>
        <end position="598"/>
    </location>
</feature>
<feature type="compositionally biased region" description="Low complexity" evidence="2">
    <location>
        <begin position="1955"/>
        <end position="1975"/>
    </location>
</feature>
<feature type="compositionally biased region" description="Basic and acidic residues" evidence="2">
    <location>
        <begin position="1137"/>
        <end position="1147"/>
    </location>
</feature>
<dbReference type="Proteomes" id="UP000694844">
    <property type="component" value="Chromosome 4"/>
</dbReference>
<feature type="region of interest" description="Disordered" evidence="2">
    <location>
        <begin position="611"/>
        <end position="737"/>
    </location>
</feature>
<dbReference type="OrthoDB" id="10057439at2759"/>
<feature type="region of interest" description="Disordered" evidence="2">
    <location>
        <begin position="334"/>
        <end position="363"/>
    </location>
</feature>
<feature type="compositionally biased region" description="Pro residues" evidence="2">
    <location>
        <begin position="1451"/>
        <end position="1461"/>
    </location>
</feature>
<feature type="region of interest" description="Disordered" evidence="2">
    <location>
        <begin position="405"/>
        <end position="429"/>
    </location>
</feature>
<evidence type="ECO:0000256" key="2">
    <source>
        <dbReference type="SAM" id="MobiDB-lite"/>
    </source>
</evidence>
<feature type="compositionally biased region" description="Acidic residues" evidence="2">
    <location>
        <begin position="1484"/>
        <end position="1495"/>
    </location>
</feature>
<dbReference type="GO" id="GO:0005814">
    <property type="term" value="C:centriole"/>
    <property type="evidence" value="ECO:0007669"/>
    <property type="project" value="TreeGrafter"/>
</dbReference>
<evidence type="ECO:0000313" key="4">
    <source>
        <dbReference type="RefSeq" id="XP_022330644.1"/>
    </source>
</evidence>
<feature type="compositionally biased region" description="Basic and acidic residues" evidence="2">
    <location>
        <begin position="1465"/>
        <end position="1475"/>
    </location>
</feature>
<feature type="compositionally biased region" description="Low complexity" evidence="2">
    <location>
        <begin position="1651"/>
        <end position="1665"/>
    </location>
</feature>
<feature type="region of interest" description="Disordered" evidence="2">
    <location>
        <begin position="1136"/>
        <end position="1256"/>
    </location>
</feature>
<name>A0A8B8DSX6_CRAVI</name>
<feature type="compositionally biased region" description="Low complexity" evidence="2">
    <location>
        <begin position="1911"/>
        <end position="1928"/>
    </location>
</feature>
<feature type="compositionally biased region" description="Low complexity" evidence="2">
    <location>
        <begin position="626"/>
        <end position="639"/>
    </location>
</feature>
<protein>
    <submittedName>
        <fullName evidence="4">TALPID3 protein-like isoform X1</fullName>
    </submittedName>
</protein>